<dbReference type="InParanoid" id="A0A2P5FAD7"/>
<dbReference type="EMBL" id="JXTC01000049">
    <property type="protein sequence ID" value="PON94744.1"/>
    <property type="molecule type" value="Genomic_DNA"/>
</dbReference>
<name>A0A2P5FAD7_TREOI</name>
<dbReference type="STRING" id="63057.A0A2P5FAD7"/>
<keyword evidence="2" id="KW-1185">Reference proteome</keyword>
<evidence type="ECO:0000313" key="1">
    <source>
        <dbReference type="EMBL" id="PON94744.1"/>
    </source>
</evidence>
<reference evidence="2" key="1">
    <citation type="submission" date="2016-06" db="EMBL/GenBank/DDBJ databases">
        <title>Parallel loss of symbiosis genes in relatives of nitrogen-fixing non-legume Parasponia.</title>
        <authorList>
            <person name="Van Velzen R."/>
            <person name="Holmer R."/>
            <person name="Bu F."/>
            <person name="Rutten L."/>
            <person name="Van Zeijl A."/>
            <person name="Liu W."/>
            <person name="Santuari L."/>
            <person name="Cao Q."/>
            <person name="Sharma T."/>
            <person name="Shen D."/>
            <person name="Roswanjaya Y."/>
            <person name="Wardhani T."/>
            <person name="Kalhor M.S."/>
            <person name="Jansen J."/>
            <person name="Van den Hoogen J."/>
            <person name="Gungor B."/>
            <person name="Hartog M."/>
            <person name="Hontelez J."/>
            <person name="Verver J."/>
            <person name="Yang W.-C."/>
            <person name="Schijlen E."/>
            <person name="Repin R."/>
            <person name="Schilthuizen M."/>
            <person name="Schranz E."/>
            <person name="Heidstra R."/>
            <person name="Miyata K."/>
            <person name="Fedorova E."/>
            <person name="Kohlen W."/>
            <person name="Bisseling T."/>
            <person name="Smit S."/>
            <person name="Geurts R."/>
        </authorList>
    </citation>
    <scope>NUCLEOTIDE SEQUENCE [LARGE SCALE GENOMIC DNA]</scope>
    <source>
        <strain evidence="2">cv. RG33-2</strain>
    </source>
</reference>
<dbReference type="OrthoDB" id="598235at2759"/>
<dbReference type="AlphaFoldDB" id="A0A2P5FAD7"/>
<accession>A0A2P5FAD7</accession>
<comment type="caution">
    <text evidence="1">The sequence shown here is derived from an EMBL/GenBank/DDBJ whole genome shotgun (WGS) entry which is preliminary data.</text>
</comment>
<organism evidence="1 2">
    <name type="scientific">Trema orientale</name>
    <name type="common">Charcoal tree</name>
    <name type="synonym">Celtis orientalis</name>
    <dbReference type="NCBI Taxonomy" id="63057"/>
    <lineage>
        <taxon>Eukaryota</taxon>
        <taxon>Viridiplantae</taxon>
        <taxon>Streptophyta</taxon>
        <taxon>Embryophyta</taxon>
        <taxon>Tracheophyta</taxon>
        <taxon>Spermatophyta</taxon>
        <taxon>Magnoliopsida</taxon>
        <taxon>eudicotyledons</taxon>
        <taxon>Gunneridae</taxon>
        <taxon>Pentapetalae</taxon>
        <taxon>rosids</taxon>
        <taxon>fabids</taxon>
        <taxon>Rosales</taxon>
        <taxon>Cannabaceae</taxon>
        <taxon>Trema</taxon>
    </lineage>
</organism>
<dbReference type="Proteomes" id="UP000237000">
    <property type="component" value="Unassembled WGS sequence"/>
</dbReference>
<sequence length="120" mass="13536">MLYNGAYDGEALCFKAGGFQMLNHFSVIQADRLSRVRVEEGAMPRLEYLWLEDCKSLKEIPPGVEHLSNLKRLGLVNMADELTRTINGGSQDENYLRVKDVPSVFVGQRTNEEGFSGHFL</sequence>
<dbReference type="InterPro" id="IPR032675">
    <property type="entry name" value="LRR_dom_sf"/>
</dbReference>
<protein>
    <submittedName>
        <fullName evidence="1">LRR domain containing protein</fullName>
    </submittedName>
</protein>
<dbReference type="SUPFAM" id="SSF52058">
    <property type="entry name" value="L domain-like"/>
    <property type="match status" value="1"/>
</dbReference>
<proteinExistence type="predicted"/>
<evidence type="ECO:0000313" key="2">
    <source>
        <dbReference type="Proteomes" id="UP000237000"/>
    </source>
</evidence>
<gene>
    <name evidence="1" type="ORF">TorRG33x02_095270</name>
</gene>
<dbReference type="Gene3D" id="3.80.10.10">
    <property type="entry name" value="Ribonuclease Inhibitor"/>
    <property type="match status" value="1"/>
</dbReference>